<dbReference type="Proteomes" id="UP001589828">
    <property type="component" value="Unassembled WGS sequence"/>
</dbReference>
<dbReference type="SUPFAM" id="SSF52833">
    <property type="entry name" value="Thioredoxin-like"/>
    <property type="match status" value="1"/>
</dbReference>
<organism evidence="6 7">
    <name type="scientific">Mucilaginibacter angelicae</name>
    <dbReference type="NCBI Taxonomy" id="869718"/>
    <lineage>
        <taxon>Bacteria</taxon>
        <taxon>Pseudomonadati</taxon>
        <taxon>Bacteroidota</taxon>
        <taxon>Sphingobacteriia</taxon>
        <taxon>Sphingobacteriales</taxon>
        <taxon>Sphingobacteriaceae</taxon>
        <taxon>Mucilaginibacter</taxon>
    </lineage>
</organism>
<dbReference type="InterPro" id="IPR050553">
    <property type="entry name" value="Thioredoxin_ResA/DsbE_sf"/>
</dbReference>
<dbReference type="InterPro" id="IPR000866">
    <property type="entry name" value="AhpC/TSA"/>
</dbReference>
<dbReference type="InterPro" id="IPR036249">
    <property type="entry name" value="Thioredoxin-like_sf"/>
</dbReference>
<evidence type="ECO:0000256" key="1">
    <source>
        <dbReference type="ARBA" id="ARBA00004196"/>
    </source>
</evidence>
<dbReference type="Pfam" id="PF00578">
    <property type="entry name" value="AhpC-TSA"/>
    <property type="match status" value="1"/>
</dbReference>
<evidence type="ECO:0000256" key="4">
    <source>
        <dbReference type="ARBA" id="ARBA00023284"/>
    </source>
</evidence>
<comment type="subcellular location">
    <subcellularLocation>
        <location evidence="1">Cell envelope</location>
    </subcellularLocation>
</comment>
<reference evidence="6 7" key="1">
    <citation type="submission" date="2024-09" db="EMBL/GenBank/DDBJ databases">
        <authorList>
            <person name="Sun Q."/>
            <person name="Mori K."/>
        </authorList>
    </citation>
    <scope>NUCLEOTIDE SEQUENCE [LARGE SCALE GENOMIC DNA]</scope>
    <source>
        <strain evidence="6 7">NCAIM B.02415</strain>
    </source>
</reference>
<dbReference type="RefSeq" id="WP_377020894.1">
    <property type="nucleotide sequence ID" value="NZ_JBHLTS010000004.1"/>
</dbReference>
<evidence type="ECO:0000313" key="6">
    <source>
        <dbReference type="EMBL" id="MFC0513021.1"/>
    </source>
</evidence>
<gene>
    <name evidence="6" type="ORF">ACFFGT_02380</name>
</gene>
<accession>A0ABV6L060</accession>
<dbReference type="PANTHER" id="PTHR42852">
    <property type="entry name" value="THIOL:DISULFIDE INTERCHANGE PROTEIN DSBE"/>
    <property type="match status" value="1"/>
</dbReference>
<dbReference type="EMBL" id="JBHLTS010000004">
    <property type="protein sequence ID" value="MFC0513021.1"/>
    <property type="molecule type" value="Genomic_DNA"/>
</dbReference>
<dbReference type="CDD" id="cd02966">
    <property type="entry name" value="TlpA_like_family"/>
    <property type="match status" value="1"/>
</dbReference>
<comment type="caution">
    <text evidence="6">The sequence shown here is derived from an EMBL/GenBank/DDBJ whole genome shotgun (WGS) entry which is preliminary data.</text>
</comment>
<dbReference type="InterPro" id="IPR013766">
    <property type="entry name" value="Thioredoxin_domain"/>
</dbReference>
<sequence>MKLKMLVLFQLIFFWINCNSRNDPGLFIDLSSLRFEGSVKIILLKFNRDGDFTHEWIKVDSITTNEKRVNWAVKYDHPFLAQLSVIDSKKHIIGFLPSFIYSESHLNIGTDKNIKVYNNSSPFIADGRENELYNKKQGLFKRPHFKNDEVYYNAIKNNYKPVIDDPQLISQVNEYEENVLGTVKEYHNYYFTVLQLMDIAAFLSTNTLEKCYNELDANLRHTIEGQRISNFIDNNKLLFNGKNIPPFVVKDKNDKEISSDKILKGKYHFINFWASGCAPCIDEIRDLKLMYNGLDTNKIQIVSLSLNSHFDDWLKASDIVKINWPSYVQANNGNQSLMKIFSLGYIPQSILINEQGVIVNHNLNMHQLSSFIKSNRMLVTN</sequence>
<evidence type="ECO:0000256" key="2">
    <source>
        <dbReference type="ARBA" id="ARBA00022748"/>
    </source>
</evidence>
<protein>
    <submittedName>
        <fullName evidence="6">TlpA family protein disulfide reductase</fullName>
    </submittedName>
</protein>
<keyword evidence="3" id="KW-1015">Disulfide bond</keyword>
<keyword evidence="7" id="KW-1185">Reference proteome</keyword>
<evidence type="ECO:0000256" key="3">
    <source>
        <dbReference type="ARBA" id="ARBA00023157"/>
    </source>
</evidence>
<dbReference type="PROSITE" id="PS51352">
    <property type="entry name" value="THIOREDOXIN_2"/>
    <property type="match status" value="1"/>
</dbReference>
<keyword evidence="4" id="KW-0676">Redox-active center</keyword>
<name>A0ABV6L060_9SPHI</name>
<evidence type="ECO:0000259" key="5">
    <source>
        <dbReference type="PROSITE" id="PS51352"/>
    </source>
</evidence>
<evidence type="ECO:0000313" key="7">
    <source>
        <dbReference type="Proteomes" id="UP001589828"/>
    </source>
</evidence>
<dbReference type="PANTHER" id="PTHR42852:SF6">
    <property type="entry name" value="THIOL:DISULFIDE INTERCHANGE PROTEIN DSBE"/>
    <property type="match status" value="1"/>
</dbReference>
<feature type="domain" description="Thioredoxin" evidence="5">
    <location>
        <begin position="238"/>
        <end position="381"/>
    </location>
</feature>
<keyword evidence="2" id="KW-0201">Cytochrome c-type biogenesis</keyword>
<dbReference type="Gene3D" id="3.40.30.10">
    <property type="entry name" value="Glutaredoxin"/>
    <property type="match status" value="1"/>
</dbReference>
<proteinExistence type="predicted"/>